<evidence type="ECO:0000256" key="2">
    <source>
        <dbReference type="ARBA" id="ARBA00022884"/>
    </source>
</evidence>
<dbReference type="NCBIfam" id="NF007494">
    <property type="entry name" value="PRK10089.1-3"/>
    <property type="match status" value="1"/>
</dbReference>
<name>A0A916U2Z4_9ACTN</name>
<gene>
    <name evidence="5" type="primary">csaA</name>
    <name evidence="5" type="ORF">GCM10011410_06350</name>
</gene>
<dbReference type="EMBL" id="BMJH01000001">
    <property type="protein sequence ID" value="GGC56623.1"/>
    <property type="molecule type" value="Genomic_DNA"/>
</dbReference>
<evidence type="ECO:0000256" key="3">
    <source>
        <dbReference type="PROSITE-ProRule" id="PRU00209"/>
    </source>
</evidence>
<dbReference type="RefSeq" id="WP_188670581.1">
    <property type="nucleotide sequence ID" value="NZ_BMJH01000001.1"/>
</dbReference>
<evidence type="ECO:0000313" key="5">
    <source>
        <dbReference type="EMBL" id="GGC56623.1"/>
    </source>
</evidence>
<protein>
    <submittedName>
        <fullName evidence="5">Molecular chaperone CsaA</fullName>
    </submittedName>
</protein>
<dbReference type="NCBIfam" id="TIGR02222">
    <property type="entry name" value="chap_CsaA"/>
    <property type="match status" value="1"/>
</dbReference>
<comment type="caution">
    <text evidence="5">The sequence shown here is derived from an EMBL/GenBank/DDBJ whole genome shotgun (WGS) entry which is preliminary data.</text>
</comment>
<dbReference type="Proteomes" id="UP000641514">
    <property type="component" value="Unassembled WGS sequence"/>
</dbReference>
<dbReference type="InterPro" id="IPR002547">
    <property type="entry name" value="tRNA-bd_dom"/>
</dbReference>
<dbReference type="InterPro" id="IPR008231">
    <property type="entry name" value="CsaA"/>
</dbReference>
<organism evidence="5 6">
    <name type="scientific">Hoyosella rhizosphaerae</name>
    <dbReference type="NCBI Taxonomy" id="1755582"/>
    <lineage>
        <taxon>Bacteria</taxon>
        <taxon>Bacillati</taxon>
        <taxon>Actinomycetota</taxon>
        <taxon>Actinomycetes</taxon>
        <taxon>Mycobacteriales</taxon>
        <taxon>Hoyosellaceae</taxon>
        <taxon>Hoyosella</taxon>
    </lineage>
</organism>
<dbReference type="SUPFAM" id="SSF50249">
    <property type="entry name" value="Nucleic acid-binding proteins"/>
    <property type="match status" value="1"/>
</dbReference>
<evidence type="ECO:0000256" key="1">
    <source>
        <dbReference type="ARBA" id="ARBA00022555"/>
    </source>
</evidence>
<reference evidence="5" key="1">
    <citation type="journal article" date="2014" name="Int. J. Syst. Evol. Microbiol.">
        <title>Complete genome sequence of Corynebacterium casei LMG S-19264T (=DSM 44701T), isolated from a smear-ripened cheese.</title>
        <authorList>
            <consortium name="US DOE Joint Genome Institute (JGI-PGF)"/>
            <person name="Walter F."/>
            <person name="Albersmeier A."/>
            <person name="Kalinowski J."/>
            <person name="Ruckert C."/>
        </authorList>
    </citation>
    <scope>NUCLEOTIDE SEQUENCE</scope>
    <source>
        <strain evidence="5">CGMCC 1.15478</strain>
    </source>
</reference>
<keyword evidence="2 3" id="KW-0694">RNA-binding</keyword>
<dbReference type="PROSITE" id="PS50886">
    <property type="entry name" value="TRBD"/>
    <property type="match status" value="1"/>
</dbReference>
<proteinExistence type="predicted"/>
<sequence length="108" mass="11442">MNLPELGPLDLRIGTVVSAYKHPTARIPAYVLTINLGELGTKTSSAQITDLYDASNLVGRQVICVCNLEPKRIGGVTSEVLTIGAYREDGAVSLIRVDHPVADGTPLA</sequence>
<dbReference type="InterPro" id="IPR012340">
    <property type="entry name" value="NA-bd_OB-fold"/>
</dbReference>
<dbReference type="PANTHER" id="PTHR11586:SF37">
    <property type="entry name" value="TRNA-BINDING DOMAIN-CONTAINING PROTEIN"/>
    <property type="match status" value="1"/>
</dbReference>
<accession>A0A916U2Z4</accession>
<dbReference type="Pfam" id="PF01588">
    <property type="entry name" value="tRNA_bind"/>
    <property type="match status" value="1"/>
</dbReference>
<keyword evidence="1 3" id="KW-0820">tRNA-binding</keyword>
<dbReference type="InterPro" id="IPR051270">
    <property type="entry name" value="Tyrosine-tRNA_ligase_regulator"/>
</dbReference>
<dbReference type="GO" id="GO:0000049">
    <property type="term" value="F:tRNA binding"/>
    <property type="evidence" value="ECO:0007669"/>
    <property type="project" value="UniProtKB-UniRule"/>
</dbReference>
<evidence type="ECO:0000259" key="4">
    <source>
        <dbReference type="PROSITE" id="PS50886"/>
    </source>
</evidence>
<dbReference type="AlphaFoldDB" id="A0A916U2Z4"/>
<feature type="domain" description="TRNA-binding" evidence="4">
    <location>
        <begin position="5"/>
        <end position="108"/>
    </location>
</feature>
<dbReference type="PANTHER" id="PTHR11586">
    <property type="entry name" value="TRNA-AMINOACYLATION COFACTOR ARC1 FAMILY MEMBER"/>
    <property type="match status" value="1"/>
</dbReference>
<dbReference type="Gene3D" id="2.40.50.140">
    <property type="entry name" value="Nucleic acid-binding proteins"/>
    <property type="match status" value="1"/>
</dbReference>
<evidence type="ECO:0000313" key="6">
    <source>
        <dbReference type="Proteomes" id="UP000641514"/>
    </source>
</evidence>
<keyword evidence="6" id="KW-1185">Reference proteome</keyword>
<dbReference type="CDD" id="cd02798">
    <property type="entry name" value="tRNA_bind_CsaA"/>
    <property type="match status" value="1"/>
</dbReference>
<reference evidence="5" key="2">
    <citation type="submission" date="2020-09" db="EMBL/GenBank/DDBJ databases">
        <authorList>
            <person name="Sun Q."/>
            <person name="Zhou Y."/>
        </authorList>
    </citation>
    <scope>NUCLEOTIDE SEQUENCE</scope>
    <source>
        <strain evidence="5">CGMCC 1.15478</strain>
    </source>
</reference>